<accession>A0ACB7J197</accession>
<name>A0ACB7J197_PLECO</name>
<sequence length="264" mass="27933">MVVAQEGTRAATWRCGGPRLQQIRNGALLASMSRTNEDWVQAIEAHVAQVNKLTSEPIASSILLPDSNFAQFIDHTLLKSNATPSQIDQLCNEAIQYKFKVVLIVSIHDSASVPCAVVGFPLGASKSCIKASETKEAIQDGAQEIDMVINIGALQSGNYSLVYEDIQEVVAAASGVLVKVILETIFLTDAEKIAACFLAAEAGAAFVKTSTGFCGGGATVEDVSLMRRSVAYKAGSVKVKASAGIRSFDKCMDMIRAGADRLGT</sequence>
<protein>
    <submittedName>
        <fullName evidence="1">Uncharacterized protein</fullName>
    </submittedName>
</protein>
<organism evidence="1 2">
    <name type="scientific">Pleurotus cornucopiae</name>
    <name type="common">Cornucopia mushroom</name>
    <dbReference type="NCBI Taxonomy" id="5321"/>
    <lineage>
        <taxon>Eukaryota</taxon>
        <taxon>Fungi</taxon>
        <taxon>Dikarya</taxon>
        <taxon>Basidiomycota</taxon>
        <taxon>Agaricomycotina</taxon>
        <taxon>Agaricomycetes</taxon>
        <taxon>Agaricomycetidae</taxon>
        <taxon>Agaricales</taxon>
        <taxon>Pleurotineae</taxon>
        <taxon>Pleurotaceae</taxon>
        <taxon>Pleurotus</taxon>
    </lineage>
</organism>
<proteinExistence type="predicted"/>
<evidence type="ECO:0000313" key="2">
    <source>
        <dbReference type="Proteomes" id="UP000824881"/>
    </source>
</evidence>
<dbReference type="Proteomes" id="UP000824881">
    <property type="component" value="Unassembled WGS sequence"/>
</dbReference>
<reference evidence="1 2" key="1">
    <citation type="journal article" date="2021" name="Appl. Environ. Microbiol.">
        <title>Genetic linkage and physical mapping for an oyster mushroom Pleurotus cornucopiae and QTL analysis for the trait cap color.</title>
        <authorList>
            <person name="Zhang Y."/>
            <person name="Gao W."/>
            <person name="Sonnenberg A."/>
            <person name="Chen Q."/>
            <person name="Zhang J."/>
            <person name="Huang C."/>
        </authorList>
    </citation>
    <scope>NUCLEOTIDE SEQUENCE [LARGE SCALE GENOMIC DNA]</scope>
    <source>
        <strain evidence="1">CCMSSC00406</strain>
    </source>
</reference>
<comment type="caution">
    <text evidence="1">The sequence shown here is derived from an EMBL/GenBank/DDBJ whole genome shotgun (WGS) entry which is preliminary data.</text>
</comment>
<gene>
    <name evidence="1" type="ORF">CCMSSC00406_0004831</name>
</gene>
<keyword evidence="2" id="KW-1185">Reference proteome</keyword>
<dbReference type="EMBL" id="WQMT02000004">
    <property type="protein sequence ID" value="KAG9224332.1"/>
    <property type="molecule type" value="Genomic_DNA"/>
</dbReference>
<evidence type="ECO:0000313" key="1">
    <source>
        <dbReference type="EMBL" id="KAG9224332.1"/>
    </source>
</evidence>